<evidence type="ECO:0000313" key="3">
    <source>
        <dbReference type="Proteomes" id="UP001150941"/>
    </source>
</evidence>
<dbReference type="RefSeq" id="XP_058327973.1">
    <property type="nucleotide sequence ID" value="XM_058477628.1"/>
</dbReference>
<reference evidence="2" key="1">
    <citation type="submission" date="2022-11" db="EMBL/GenBank/DDBJ databases">
        <authorList>
            <person name="Petersen C."/>
        </authorList>
    </citation>
    <scope>NUCLEOTIDE SEQUENCE</scope>
    <source>
        <strain evidence="2">IBT 19713</strain>
    </source>
</reference>
<proteinExistence type="predicted"/>
<protein>
    <submittedName>
        <fullName evidence="2">Uncharacterized protein</fullName>
    </submittedName>
</protein>
<comment type="caution">
    <text evidence="2">The sequence shown here is derived from an EMBL/GenBank/DDBJ whole genome shotgun (WGS) entry which is preliminary data.</text>
</comment>
<organism evidence="2 3">
    <name type="scientific">Penicillium chermesinum</name>
    <dbReference type="NCBI Taxonomy" id="63820"/>
    <lineage>
        <taxon>Eukaryota</taxon>
        <taxon>Fungi</taxon>
        <taxon>Dikarya</taxon>
        <taxon>Ascomycota</taxon>
        <taxon>Pezizomycotina</taxon>
        <taxon>Eurotiomycetes</taxon>
        <taxon>Eurotiomycetidae</taxon>
        <taxon>Eurotiales</taxon>
        <taxon>Aspergillaceae</taxon>
        <taxon>Penicillium</taxon>
    </lineage>
</organism>
<evidence type="ECO:0000313" key="2">
    <source>
        <dbReference type="EMBL" id="KAJ5223790.1"/>
    </source>
</evidence>
<dbReference type="GeneID" id="83204931"/>
<dbReference type="AlphaFoldDB" id="A0A9W9TJS0"/>
<keyword evidence="3" id="KW-1185">Reference proteome</keyword>
<reference evidence="2" key="2">
    <citation type="journal article" date="2023" name="IMA Fungus">
        <title>Comparative genomic study of the Penicillium genus elucidates a diverse pangenome and 15 lateral gene transfer events.</title>
        <authorList>
            <person name="Petersen C."/>
            <person name="Sorensen T."/>
            <person name="Nielsen M.R."/>
            <person name="Sondergaard T.E."/>
            <person name="Sorensen J.L."/>
            <person name="Fitzpatrick D.A."/>
            <person name="Frisvad J.C."/>
            <person name="Nielsen K.L."/>
        </authorList>
    </citation>
    <scope>NUCLEOTIDE SEQUENCE</scope>
    <source>
        <strain evidence="2">IBT 19713</strain>
    </source>
</reference>
<dbReference type="EMBL" id="JAPQKS010000006">
    <property type="protein sequence ID" value="KAJ5223790.1"/>
    <property type="molecule type" value="Genomic_DNA"/>
</dbReference>
<feature type="region of interest" description="Disordered" evidence="1">
    <location>
        <begin position="22"/>
        <end position="41"/>
    </location>
</feature>
<name>A0A9W9TJS0_9EURO</name>
<sequence>MPNSGACQIRIDILVDPNAADLWEGQHSPSTSPDSGVGKEQKYDLLKALENDRSDTSGSSGIANGFSLDFGLTTEYGVHQGSKTCQRPAFPTARTKGEMLGGSRGLFQVASHYAY</sequence>
<dbReference type="Proteomes" id="UP001150941">
    <property type="component" value="Unassembled WGS sequence"/>
</dbReference>
<accession>A0A9W9TJS0</accession>
<evidence type="ECO:0000256" key="1">
    <source>
        <dbReference type="SAM" id="MobiDB-lite"/>
    </source>
</evidence>
<gene>
    <name evidence="2" type="ORF">N7468_008332</name>
</gene>